<dbReference type="InterPro" id="IPR051446">
    <property type="entry name" value="HTH_trans_reg/aminotransferase"/>
</dbReference>
<evidence type="ECO:0000256" key="3">
    <source>
        <dbReference type="ARBA" id="ARBA00022679"/>
    </source>
</evidence>
<dbReference type="EMBL" id="PVWG01000015">
    <property type="protein sequence ID" value="PSB18670.1"/>
    <property type="molecule type" value="Genomic_DNA"/>
</dbReference>
<dbReference type="InterPro" id="IPR036390">
    <property type="entry name" value="WH_DNA-bd_sf"/>
</dbReference>
<comment type="caution">
    <text evidence="9">The sequence shown here is derived from an EMBL/GenBank/DDBJ whole genome shotgun (WGS) entry which is preliminary data.</text>
</comment>
<organism evidence="9 10">
    <name type="scientific">Phormidesmis priestleyi ULC007</name>
    <dbReference type="NCBI Taxonomy" id="1920490"/>
    <lineage>
        <taxon>Bacteria</taxon>
        <taxon>Bacillati</taxon>
        <taxon>Cyanobacteriota</taxon>
        <taxon>Cyanophyceae</taxon>
        <taxon>Leptolyngbyales</taxon>
        <taxon>Leptolyngbyaceae</taxon>
        <taxon>Phormidesmis</taxon>
    </lineage>
</organism>
<evidence type="ECO:0000256" key="5">
    <source>
        <dbReference type="ARBA" id="ARBA00023015"/>
    </source>
</evidence>
<dbReference type="OrthoDB" id="9802328at2"/>
<dbReference type="PROSITE" id="PS50949">
    <property type="entry name" value="HTH_GNTR"/>
    <property type="match status" value="1"/>
</dbReference>
<accession>A0A2T1DDT2</accession>
<dbReference type="GO" id="GO:0008483">
    <property type="term" value="F:transaminase activity"/>
    <property type="evidence" value="ECO:0007669"/>
    <property type="project" value="UniProtKB-KW"/>
</dbReference>
<dbReference type="RefSeq" id="WP_073069718.1">
    <property type="nucleotide sequence ID" value="NZ_MPPI01000003.1"/>
</dbReference>
<gene>
    <name evidence="9" type="ORF">C7B65_14175</name>
</gene>
<keyword evidence="2 9" id="KW-0032">Aminotransferase</keyword>
<dbReference type="InterPro" id="IPR004839">
    <property type="entry name" value="Aminotransferase_I/II_large"/>
</dbReference>
<dbReference type="InterPro" id="IPR015422">
    <property type="entry name" value="PyrdxlP-dep_Trfase_small"/>
</dbReference>
<reference evidence="9 10" key="2">
    <citation type="submission" date="2018-03" db="EMBL/GenBank/DDBJ databases">
        <title>The ancient ancestry and fast evolution of plastids.</title>
        <authorList>
            <person name="Moore K.R."/>
            <person name="Magnabosco C."/>
            <person name="Momper L."/>
            <person name="Gold D.A."/>
            <person name="Bosak T."/>
            <person name="Fournier G.P."/>
        </authorList>
    </citation>
    <scope>NUCLEOTIDE SEQUENCE [LARGE SCALE GENOMIC DNA]</scope>
    <source>
        <strain evidence="9 10">ULC007</strain>
    </source>
</reference>
<dbReference type="Gene3D" id="3.90.1150.10">
    <property type="entry name" value="Aspartate Aminotransferase, domain 1"/>
    <property type="match status" value="1"/>
</dbReference>
<dbReference type="Pfam" id="PF00392">
    <property type="entry name" value="GntR"/>
    <property type="match status" value="1"/>
</dbReference>
<proteinExistence type="inferred from homology"/>
<keyword evidence="5" id="KW-0805">Transcription regulation</keyword>
<reference evidence="9 10" key="1">
    <citation type="submission" date="2018-02" db="EMBL/GenBank/DDBJ databases">
        <authorList>
            <person name="Cohen D.B."/>
            <person name="Kent A.D."/>
        </authorList>
    </citation>
    <scope>NUCLEOTIDE SEQUENCE [LARGE SCALE GENOMIC DNA]</scope>
    <source>
        <strain evidence="9 10">ULC007</strain>
    </source>
</reference>
<dbReference type="CDD" id="cd07377">
    <property type="entry name" value="WHTH_GntR"/>
    <property type="match status" value="1"/>
</dbReference>
<evidence type="ECO:0000256" key="4">
    <source>
        <dbReference type="ARBA" id="ARBA00022898"/>
    </source>
</evidence>
<protein>
    <submittedName>
        <fullName evidence="9">PLP-dependent aminotransferase family protein</fullName>
    </submittedName>
</protein>
<keyword evidence="7" id="KW-0804">Transcription</keyword>
<dbReference type="Proteomes" id="UP000238634">
    <property type="component" value="Unassembled WGS sequence"/>
</dbReference>
<dbReference type="InterPro" id="IPR000524">
    <property type="entry name" value="Tscrpt_reg_HTH_GntR"/>
</dbReference>
<evidence type="ECO:0000256" key="1">
    <source>
        <dbReference type="ARBA" id="ARBA00005384"/>
    </source>
</evidence>
<dbReference type="PANTHER" id="PTHR46577">
    <property type="entry name" value="HTH-TYPE TRANSCRIPTIONAL REGULATORY PROTEIN GABR"/>
    <property type="match status" value="1"/>
</dbReference>
<dbReference type="CDD" id="cd00609">
    <property type="entry name" value="AAT_like"/>
    <property type="match status" value="1"/>
</dbReference>
<keyword evidence="6" id="KW-0238">DNA-binding</keyword>
<evidence type="ECO:0000313" key="10">
    <source>
        <dbReference type="Proteomes" id="UP000238634"/>
    </source>
</evidence>
<keyword evidence="3 9" id="KW-0808">Transferase</keyword>
<dbReference type="InterPro" id="IPR015421">
    <property type="entry name" value="PyrdxlP-dep_Trfase_major"/>
</dbReference>
<dbReference type="STRING" id="1920490.GCA_001895925_03043"/>
<name>A0A2T1DDT2_9CYAN</name>
<dbReference type="GO" id="GO:0003677">
    <property type="term" value="F:DNA binding"/>
    <property type="evidence" value="ECO:0007669"/>
    <property type="project" value="UniProtKB-KW"/>
</dbReference>
<dbReference type="GO" id="GO:0003700">
    <property type="term" value="F:DNA-binding transcription factor activity"/>
    <property type="evidence" value="ECO:0007669"/>
    <property type="project" value="InterPro"/>
</dbReference>
<evidence type="ECO:0000256" key="6">
    <source>
        <dbReference type="ARBA" id="ARBA00023125"/>
    </source>
</evidence>
<dbReference type="PANTHER" id="PTHR46577:SF2">
    <property type="entry name" value="TRANSCRIPTIONAL REGULATORY PROTEIN"/>
    <property type="match status" value="1"/>
</dbReference>
<dbReference type="GO" id="GO:0030170">
    <property type="term" value="F:pyridoxal phosphate binding"/>
    <property type="evidence" value="ECO:0007669"/>
    <property type="project" value="InterPro"/>
</dbReference>
<evidence type="ECO:0000259" key="8">
    <source>
        <dbReference type="PROSITE" id="PS50949"/>
    </source>
</evidence>
<dbReference type="Gene3D" id="1.10.10.10">
    <property type="entry name" value="Winged helix-like DNA-binding domain superfamily/Winged helix DNA-binding domain"/>
    <property type="match status" value="1"/>
</dbReference>
<feature type="domain" description="HTH gntR-type" evidence="8">
    <location>
        <begin position="10"/>
        <end position="78"/>
    </location>
</feature>
<dbReference type="AlphaFoldDB" id="A0A2T1DDT2"/>
<dbReference type="Pfam" id="PF00155">
    <property type="entry name" value="Aminotran_1_2"/>
    <property type="match status" value="1"/>
</dbReference>
<dbReference type="InterPro" id="IPR036388">
    <property type="entry name" value="WH-like_DNA-bd_sf"/>
</dbReference>
<dbReference type="SUPFAM" id="SSF53383">
    <property type="entry name" value="PLP-dependent transferases"/>
    <property type="match status" value="1"/>
</dbReference>
<keyword evidence="10" id="KW-1185">Reference proteome</keyword>
<evidence type="ECO:0000256" key="7">
    <source>
        <dbReference type="ARBA" id="ARBA00023163"/>
    </source>
</evidence>
<keyword evidence="4" id="KW-0663">Pyridoxal phosphate</keyword>
<sequence>MTLQSLAPSQHLYEHVADRIRTLITEKTLQPGDRLPSVRKLHEQFSVSISTVLEAYRLLEDQGLIGARPQSGYFVKQSHLFTPDEPKQSALPKHNFPVEVSLAYRVGVTMRDPNKVKLGAAVPGLELLPIATLNRLMSQIIRTHSEAVHSYSIAKGCESLHHEVAKRLIDAGCSINPNEIVITNGTTEAVYLSLRAVTKPGDTVAIESPCYYGILEALESLHLKALELPTHPQEGISLDHLEAALEHRQIAACALVPNFSNPLGSCMSDVNKQHLVTLLNQYDIPLIEDDIYGDLHFEGTRPKAVKAFDTEGRVLYCASASKTLSPGLRVGWSVPGRYQLKIEQLKMAMNWMTSIASQLTVAAFLGNGGYDRHLRQLRRAYQSQIIRMTQAVCDYFPAETKVTRPSGGYVLWLELSNEFEAMALYEEALDHQISVAPGVMFSPSGNYANCLRLNCGLPWTPEIDRAMQTLGYLTKRQLARKMLNE</sequence>
<dbReference type="FunFam" id="3.40.640.10:FF:000023">
    <property type="entry name" value="Transcriptional regulator, GntR family"/>
    <property type="match status" value="1"/>
</dbReference>
<comment type="similarity">
    <text evidence="1">In the C-terminal section; belongs to the class-I pyridoxal-phosphate-dependent aminotransferase family.</text>
</comment>
<dbReference type="SUPFAM" id="SSF46785">
    <property type="entry name" value="Winged helix' DNA-binding domain"/>
    <property type="match status" value="1"/>
</dbReference>
<evidence type="ECO:0000313" key="9">
    <source>
        <dbReference type="EMBL" id="PSB18670.1"/>
    </source>
</evidence>
<dbReference type="Gene3D" id="3.40.640.10">
    <property type="entry name" value="Type I PLP-dependent aspartate aminotransferase-like (Major domain)"/>
    <property type="match status" value="1"/>
</dbReference>
<evidence type="ECO:0000256" key="2">
    <source>
        <dbReference type="ARBA" id="ARBA00022576"/>
    </source>
</evidence>
<dbReference type="SMART" id="SM00345">
    <property type="entry name" value="HTH_GNTR"/>
    <property type="match status" value="1"/>
</dbReference>
<dbReference type="InterPro" id="IPR015424">
    <property type="entry name" value="PyrdxlP-dep_Trfase"/>
</dbReference>